<dbReference type="Proteomes" id="UP001231649">
    <property type="component" value="Chromosome 11"/>
</dbReference>
<name>A0ACC2R7N6_9NEOP</name>
<gene>
    <name evidence="1" type="ORF">PYW08_001837</name>
</gene>
<proteinExistence type="predicted"/>
<keyword evidence="2" id="KW-1185">Reference proteome</keyword>
<dbReference type="EMBL" id="CM056787">
    <property type="protein sequence ID" value="KAJ8733539.1"/>
    <property type="molecule type" value="Genomic_DNA"/>
</dbReference>
<evidence type="ECO:0000313" key="2">
    <source>
        <dbReference type="Proteomes" id="UP001231649"/>
    </source>
</evidence>
<protein>
    <submittedName>
        <fullName evidence="1">Uncharacterized protein</fullName>
    </submittedName>
</protein>
<organism evidence="1 2">
    <name type="scientific">Mythimna loreyi</name>
    <dbReference type="NCBI Taxonomy" id="667449"/>
    <lineage>
        <taxon>Eukaryota</taxon>
        <taxon>Metazoa</taxon>
        <taxon>Ecdysozoa</taxon>
        <taxon>Arthropoda</taxon>
        <taxon>Hexapoda</taxon>
        <taxon>Insecta</taxon>
        <taxon>Pterygota</taxon>
        <taxon>Neoptera</taxon>
        <taxon>Endopterygota</taxon>
        <taxon>Lepidoptera</taxon>
        <taxon>Glossata</taxon>
        <taxon>Ditrysia</taxon>
        <taxon>Noctuoidea</taxon>
        <taxon>Noctuidae</taxon>
        <taxon>Noctuinae</taxon>
        <taxon>Hadenini</taxon>
        <taxon>Mythimna</taxon>
    </lineage>
</organism>
<accession>A0ACC2R7N6</accession>
<reference evidence="1" key="1">
    <citation type="submission" date="2023-03" db="EMBL/GenBank/DDBJ databases">
        <title>Chromosome-level genomes of two armyworms, Mythimna separata and Mythimna loreyi, provide insights into the biosynthesis and reception of sex pheromones.</title>
        <authorList>
            <person name="Zhao H."/>
        </authorList>
    </citation>
    <scope>NUCLEOTIDE SEQUENCE</scope>
    <source>
        <strain evidence="1">BeijingLab</strain>
    </source>
</reference>
<sequence length="237" mass="27118">MCAKTGSLLSILVIVILQLCDDANHVESQICTRIISYWDEVLETYWRTYWYTIKNPDCWVFCGTVRRVGSYESTHYVNKLLTKTKSECCPGYYKQAETYYSLICQPICSKPCGNGICEAPEKCRCYRGYTFANSTCQPVCMDVLMEVVVVLRLVCVTQGGKWYNLTPRIQSYWMYILGAVGVLVVLLLLIIIIVRRSKRNQSLDSNSVVQVPVQDVTPKVFNKSKHSYDMCNTNSEL</sequence>
<evidence type="ECO:0000313" key="1">
    <source>
        <dbReference type="EMBL" id="KAJ8733539.1"/>
    </source>
</evidence>
<comment type="caution">
    <text evidence="1">The sequence shown here is derived from an EMBL/GenBank/DDBJ whole genome shotgun (WGS) entry which is preliminary data.</text>
</comment>